<evidence type="ECO:0000313" key="2">
    <source>
        <dbReference type="EMBL" id="HIU41331.1"/>
    </source>
</evidence>
<sequence length="380" mass="41056">MISKVNYQGLCLPPKSRGGILSNGKTGGNPADNCCIKNNMQRKGDGLMQKMVYKLTAVLTALMLAVAGALTVLLTAPFTVNALSPATSGNRGMHNYSRWASTVKSYLYSDGDVLVRVECIGVSNVIVEQYSKEFQLLSSQTLSLELPVWGGFYAGEDANYIICGQTNEEENNNKEVIRVVKYDKEFHRLGSASLYGANTTVPFEAGSLRCDEVNGTLYVRTCHEMYTSDDGLNHQANMTFSVRESDMKIMDATYLVEHSGVGYASHSFNQYILVDEEGYLVALDHGDAYPRGVVLNRSVYTAGNGEFDGISDSVLVQYFPGATGDNSTGAAVGGLAETSSGYLAVYSANTAGSGMAKRNVYLSYTPKDRFTGNATVVTQI</sequence>
<organism evidence="2 3">
    <name type="scientific">Candidatus Egerieicola faecale</name>
    <dbReference type="NCBI Taxonomy" id="2840774"/>
    <lineage>
        <taxon>Bacteria</taxon>
        <taxon>Bacillati</taxon>
        <taxon>Bacillota</taxon>
        <taxon>Clostridia</taxon>
        <taxon>Eubacteriales</taxon>
        <taxon>Oscillospiraceae</taxon>
        <taxon>Oscillospiraceae incertae sedis</taxon>
        <taxon>Candidatus Egerieicola</taxon>
    </lineage>
</organism>
<keyword evidence="1" id="KW-0472">Membrane</keyword>
<protein>
    <submittedName>
        <fullName evidence="2">Uncharacterized protein</fullName>
    </submittedName>
</protein>
<keyword evidence="1" id="KW-1133">Transmembrane helix</keyword>
<dbReference type="AlphaFoldDB" id="A0A9D1IRD4"/>
<evidence type="ECO:0000313" key="3">
    <source>
        <dbReference type="Proteomes" id="UP000824082"/>
    </source>
</evidence>
<dbReference type="Proteomes" id="UP000824082">
    <property type="component" value="Unassembled WGS sequence"/>
</dbReference>
<comment type="caution">
    <text evidence="2">The sequence shown here is derived from an EMBL/GenBank/DDBJ whole genome shotgun (WGS) entry which is preliminary data.</text>
</comment>
<dbReference type="EMBL" id="DVMX01000035">
    <property type="protein sequence ID" value="HIU41331.1"/>
    <property type="molecule type" value="Genomic_DNA"/>
</dbReference>
<keyword evidence="1" id="KW-0812">Transmembrane</keyword>
<reference evidence="2" key="1">
    <citation type="submission" date="2020-10" db="EMBL/GenBank/DDBJ databases">
        <authorList>
            <person name="Gilroy R."/>
        </authorList>
    </citation>
    <scope>NUCLEOTIDE SEQUENCE</scope>
    <source>
        <strain evidence="2">4509</strain>
    </source>
</reference>
<reference evidence="2" key="2">
    <citation type="journal article" date="2021" name="PeerJ">
        <title>Extensive microbial diversity within the chicken gut microbiome revealed by metagenomics and culture.</title>
        <authorList>
            <person name="Gilroy R."/>
            <person name="Ravi A."/>
            <person name="Getino M."/>
            <person name="Pursley I."/>
            <person name="Horton D.L."/>
            <person name="Alikhan N.F."/>
            <person name="Baker D."/>
            <person name="Gharbi K."/>
            <person name="Hall N."/>
            <person name="Watson M."/>
            <person name="Adriaenssens E.M."/>
            <person name="Foster-Nyarko E."/>
            <person name="Jarju S."/>
            <person name="Secka A."/>
            <person name="Antonio M."/>
            <person name="Oren A."/>
            <person name="Chaudhuri R.R."/>
            <person name="La Ragione R."/>
            <person name="Hildebrand F."/>
            <person name="Pallen M.J."/>
        </authorList>
    </citation>
    <scope>NUCLEOTIDE SEQUENCE</scope>
    <source>
        <strain evidence="2">4509</strain>
    </source>
</reference>
<feature type="non-terminal residue" evidence="2">
    <location>
        <position position="380"/>
    </location>
</feature>
<proteinExistence type="predicted"/>
<gene>
    <name evidence="2" type="ORF">IAD19_02120</name>
</gene>
<accession>A0A9D1IRD4</accession>
<feature type="transmembrane region" description="Helical" evidence="1">
    <location>
        <begin position="52"/>
        <end position="74"/>
    </location>
</feature>
<name>A0A9D1IRD4_9FIRM</name>
<evidence type="ECO:0000256" key="1">
    <source>
        <dbReference type="SAM" id="Phobius"/>
    </source>
</evidence>